<dbReference type="EMBL" id="DVJN01000252">
    <property type="protein sequence ID" value="HIS93969.1"/>
    <property type="molecule type" value="Genomic_DNA"/>
</dbReference>
<dbReference type="InterPro" id="IPR001466">
    <property type="entry name" value="Beta-lactam-related"/>
</dbReference>
<evidence type="ECO:0000313" key="3">
    <source>
        <dbReference type="EMBL" id="HIS93969.1"/>
    </source>
</evidence>
<protein>
    <submittedName>
        <fullName evidence="3">Beta-lactamase family protein</fullName>
    </submittedName>
</protein>
<dbReference type="Proteomes" id="UP000824140">
    <property type="component" value="Unassembled WGS sequence"/>
</dbReference>
<sequence>MQISRAQSLLRAAVDARRIPGYAVLIGRGDGVLLREAYGCAQWIPSEMPMTVDTLFDLASLTKVTAVWPLILRLLDAGALALDTRWPAAMGLPPEKYPHLSQTTIFQLLTHTAGLTEFMDTEGGSREERLESLYRAPLKYAPGEQAVYSDLSFIFLGEIAARQLGMPLDRAVGAVFGPLGMRDTMFNPPREKYAFAATEIRAGQTLPVYGTVHDERARQLGGVAGHAGLFSHVDDMGRFAHAILLGHEALPGAWVARSLANQTEHLGGNRALGWVVYRQRPGGNIVGHTGFTGTSLWLDARDMCYCVLLTNRVHPSRANAELGAIREALFCAVFGEE</sequence>
<dbReference type="InterPro" id="IPR012338">
    <property type="entry name" value="Beta-lactam/transpept-like"/>
</dbReference>
<dbReference type="AlphaFoldDB" id="A0A9D1G2Q8"/>
<dbReference type="GO" id="GO:0016787">
    <property type="term" value="F:hydrolase activity"/>
    <property type="evidence" value="ECO:0007669"/>
    <property type="project" value="UniProtKB-KW"/>
</dbReference>
<name>A0A9D1G2Q8_9FIRM</name>
<evidence type="ECO:0000313" key="4">
    <source>
        <dbReference type="Proteomes" id="UP000824140"/>
    </source>
</evidence>
<feature type="domain" description="Beta-lactamase-related" evidence="2">
    <location>
        <begin position="7"/>
        <end position="328"/>
    </location>
</feature>
<proteinExistence type="predicted"/>
<reference evidence="3" key="2">
    <citation type="journal article" date="2021" name="PeerJ">
        <title>Extensive microbial diversity within the chicken gut microbiome revealed by metagenomics and culture.</title>
        <authorList>
            <person name="Gilroy R."/>
            <person name="Ravi A."/>
            <person name="Getino M."/>
            <person name="Pursley I."/>
            <person name="Horton D.L."/>
            <person name="Alikhan N.F."/>
            <person name="Baker D."/>
            <person name="Gharbi K."/>
            <person name="Hall N."/>
            <person name="Watson M."/>
            <person name="Adriaenssens E.M."/>
            <person name="Foster-Nyarko E."/>
            <person name="Jarju S."/>
            <person name="Secka A."/>
            <person name="Antonio M."/>
            <person name="Oren A."/>
            <person name="Chaudhuri R.R."/>
            <person name="La Ragione R."/>
            <person name="Hildebrand F."/>
            <person name="Pallen M.J."/>
        </authorList>
    </citation>
    <scope>NUCLEOTIDE SEQUENCE</scope>
    <source>
        <strain evidence="3">13766</strain>
    </source>
</reference>
<dbReference type="Pfam" id="PF00144">
    <property type="entry name" value="Beta-lactamase"/>
    <property type="match status" value="1"/>
</dbReference>
<organism evidence="3 4">
    <name type="scientific">Candidatus Alectryocaccomicrobium excrementavium</name>
    <dbReference type="NCBI Taxonomy" id="2840668"/>
    <lineage>
        <taxon>Bacteria</taxon>
        <taxon>Bacillati</taxon>
        <taxon>Bacillota</taxon>
        <taxon>Clostridia</taxon>
        <taxon>Candidatus Alectryocaccomicrobium</taxon>
    </lineage>
</organism>
<dbReference type="InterPro" id="IPR050789">
    <property type="entry name" value="Diverse_Enzym_Activities"/>
</dbReference>
<dbReference type="Gene3D" id="3.40.710.10">
    <property type="entry name" value="DD-peptidase/beta-lactamase superfamily"/>
    <property type="match status" value="1"/>
</dbReference>
<evidence type="ECO:0000259" key="2">
    <source>
        <dbReference type="Pfam" id="PF00144"/>
    </source>
</evidence>
<reference evidence="3" key="1">
    <citation type="submission" date="2020-10" db="EMBL/GenBank/DDBJ databases">
        <authorList>
            <person name="Gilroy R."/>
        </authorList>
    </citation>
    <scope>NUCLEOTIDE SEQUENCE</scope>
    <source>
        <strain evidence="3">13766</strain>
    </source>
</reference>
<dbReference type="SUPFAM" id="SSF56601">
    <property type="entry name" value="beta-lactamase/transpeptidase-like"/>
    <property type="match status" value="1"/>
</dbReference>
<evidence type="ECO:0000256" key="1">
    <source>
        <dbReference type="ARBA" id="ARBA00022801"/>
    </source>
</evidence>
<dbReference type="PANTHER" id="PTHR43283:SF11">
    <property type="entry name" value="BETA-LACTAMASE-RELATED DOMAIN-CONTAINING PROTEIN"/>
    <property type="match status" value="1"/>
</dbReference>
<dbReference type="PANTHER" id="PTHR43283">
    <property type="entry name" value="BETA-LACTAMASE-RELATED"/>
    <property type="match status" value="1"/>
</dbReference>
<gene>
    <name evidence="3" type="ORF">IAA84_13215</name>
</gene>
<accession>A0A9D1G2Q8</accession>
<keyword evidence="1" id="KW-0378">Hydrolase</keyword>
<comment type="caution">
    <text evidence="3">The sequence shown here is derived from an EMBL/GenBank/DDBJ whole genome shotgun (WGS) entry which is preliminary data.</text>
</comment>